<dbReference type="Proteomes" id="UP000824890">
    <property type="component" value="Unassembled WGS sequence"/>
</dbReference>
<evidence type="ECO:0000313" key="2">
    <source>
        <dbReference type="Proteomes" id="UP000824890"/>
    </source>
</evidence>
<gene>
    <name evidence="1" type="ORF">HID58_083335</name>
</gene>
<comment type="caution">
    <text evidence="1">The sequence shown here is derived from an EMBL/GenBank/DDBJ whole genome shotgun (WGS) entry which is preliminary data.</text>
</comment>
<reference evidence="1 2" key="1">
    <citation type="submission" date="2021-05" db="EMBL/GenBank/DDBJ databases">
        <title>Genome Assembly of Synthetic Allotetraploid Brassica napus Reveals Homoeologous Exchanges between Subgenomes.</title>
        <authorList>
            <person name="Davis J.T."/>
        </authorList>
    </citation>
    <scope>NUCLEOTIDE SEQUENCE [LARGE SCALE GENOMIC DNA]</scope>
    <source>
        <strain evidence="2">cv. Da-Ae</strain>
        <tissue evidence="1">Seedling</tissue>
    </source>
</reference>
<evidence type="ECO:0000313" key="1">
    <source>
        <dbReference type="EMBL" id="KAH0866124.1"/>
    </source>
</evidence>
<proteinExistence type="predicted"/>
<keyword evidence="2" id="KW-1185">Reference proteome</keyword>
<accession>A0ABQ7YD85</accession>
<organism evidence="1 2">
    <name type="scientific">Brassica napus</name>
    <name type="common">Rape</name>
    <dbReference type="NCBI Taxonomy" id="3708"/>
    <lineage>
        <taxon>Eukaryota</taxon>
        <taxon>Viridiplantae</taxon>
        <taxon>Streptophyta</taxon>
        <taxon>Embryophyta</taxon>
        <taxon>Tracheophyta</taxon>
        <taxon>Spermatophyta</taxon>
        <taxon>Magnoliopsida</taxon>
        <taxon>eudicotyledons</taxon>
        <taxon>Gunneridae</taxon>
        <taxon>Pentapetalae</taxon>
        <taxon>rosids</taxon>
        <taxon>malvids</taxon>
        <taxon>Brassicales</taxon>
        <taxon>Brassicaceae</taxon>
        <taxon>Brassiceae</taxon>
        <taxon>Brassica</taxon>
    </lineage>
</organism>
<sequence length="139" mass="15623">MTNCRHDSTSITKYIVNSSLFCGPEPVLDDTIYKTFLSPDFKLEVFNDLLENVFLPLQFLKPVFPASITQLSSLSVLVVVPLTSSLMGFPKLQKDSEFMEITVFFLDEKVNVVEQIRSAQGSNLSKETTRVVICLIIDP</sequence>
<name>A0ABQ7YD85_BRANA</name>
<protein>
    <submittedName>
        <fullName evidence="1">Uncharacterized protein</fullName>
    </submittedName>
</protein>
<dbReference type="EMBL" id="JAGKQM010000018">
    <property type="protein sequence ID" value="KAH0866124.1"/>
    <property type="molecule type" value="Genomic_DNA"/>
</dbReference>